<dbReference type="EMBL" id="QCZG01000002">
    <property type="protein sequence ID" value="PWA13186.1"/>
    <property type="molecule type" value="Genomic_DNA"/>
</dbReference>
<dbReference type="PANTHER" id="PTHR43048:SF3">
    <property type="entry name" value="METHYLMALONYL-COA EPIMERASE, MITOCHONDRIAL"/>
    <property type="match status" value="1"/>
</dbReference>
<protein>
    <submittedName>
        <fullName evidence="4">Methylmalonyl-CoA epimerase</fullName>
    </submittedName>
</protein>
<dbReference type="NCBIfam" id="TIGR03081">
    <property type="entry name" value="metmalonyl_epim"/>
    <property type="match status" value="1"/>
</dbReference>
<accession>A0A2U1K6M6</accession>
<evidence type="ECO:0000259" key="3">
    <source>
        <dbReference type="PROSITE" id="PS51819"/>
    </source>
</evidence>
<keyword evidence="5" id="KW-1185">Reference proteome</keyword>
<evidence type="ECO:0000256" key="1">
    <source>
        <dbReference type="ARBA" id="ARBA00009308"/>
    </source>
</evidence>
<dbReference type="PROSITE" id="PS51819">
    <property type="entry name" value="VOC"/>
    <property type="match status" value="1"/>
</dbReference>
<dbReference type="CDD" id="cd07249">
    <property type="entry name" value="MMCE"/>
    <property type="match status" value="1"/>
</dbReference>
<dbReference type="GO" id="GO:0046872">
    <property type="term" value="F:metal ion binding"/>
    <property type="evidence" value="ECO:0007669"/>
    <property type="project" value="UniProtKB-KW"/>
</dbReference>
<organism evidence="4 5">
    <name type="scientific">Pueribacillus theae</name>
    <dbReference type="NCBI Taxonomy" id="2171751"/>
    <lineage>
        <taxon>Bacteria</taxon>
        <taxon>Bacillati</taxon>
        <taxon>Bacillota</taxon>
        <taxon>Bacilli</taxon>
        <taxon>Bacillales</taxon>
        <taxon>Bacillaceae</taxon>
        <taxon>Pueribacillus</taxon>
    </lineage>
</organism>
<evidence type="ECO:0000313" key="4">
    <source>
        <dbReference type="EMBL" id="PWA13186.1"/>
    </source>
</evidence>
<dbReference type="InterPro" id="IPR017515">
    <property type="entry name" value="MeMalonyl-CoA_epimerase"/>
</dbReference>
<dbReference type="RefSeq" id="WP_116553147.1">
    <property type="nucleotide sequence ID" value="NZ_QCZG01000002.1"/>
</dbReference>
<dbReference type="InterPro" id="IPR051785">
    <property type="entry name" value="MMCE/EMCE_epimerase"/>
</dbReference>
<dbReference type="Proteomes" id="UP000245998">
    <property type="component" value="Unassembled WGS sequence"/>
</dbReference>
<dbReference type="Gene3D" id="3.10.180.10">
    <property type="entry name" value="2,3-Dihydroxybiphenyl 1,2-Dioxygenase, domain 1"/>
    <property type="match status" value="1"/>
</dbReference>
<comment type="similarity">
    <text evidence="1">Belongs to the methylmalonyl-CoA epimerase family.</text>
</comment>
<dbReference type="InterPro" id="IPR029068">
    <property type="entry name" value="Glyas_Bleomycin-R_OHBP_Dase"/>
</dbReference>
<dbReference type="SUPFAM" id="SSF54593">
    <property type="entry name" value="Glyoxalase/Bleomycin resistance protein/Dihydroxybiphenyl dioxygenase"/>
    <property type="match status" value="1"/>
</dbReference>
<sequence>MEDKKPHKIDHIGVAVKSLEHALPFYVDHLNMALEGIEEVESEMVKVAFLRVGESRIELLEPTSEESPVAKFIEKRGEGIHHIALGVHSINERIKDLKNDGIRMLNEQAKIGAGGAKIAFIHPKPASGVLYELCEKRATGEDK</sequence>
<evidence type="ECO:0000256" key="2">
    <source>
        <dbReference type="ARBA" id="ARBA00022723"/>
    </source>
</evidence>
<dbReference type="PANTHER" id="PTHR43048">
    <property type="entry name" value="METHYLMALONYL-COA EPIMERASE"/>
    <property type="match status" value="1"/>
</dbReference>
<reference evidence="4 5" key="1">
    <citation type="submission" date="2018-04" db="EMBL/GenBank/DDBJ databases">
        <title>Camelliibacillus theae gen. nov., sp. nov., isolated from Pu'er tea.</title>
        <authorList>
            <person name="Niu L."/>
        </authorList>
    </citation>
    <scope>NUCLEOTIDE SEQUENCE [LARGE SCALE GENOMIC DNA]</scope>
    <source>
        <strain evidence="4 5">T8</strain>
    </source>
</reference>
<dbReference type="InterPro" id="IPR037523">
    <property type="entry name" value="VOC_core"/>
</dbReference>
<dbReference type="GO" id="GO:0046491">
    <property type="term" value="P:L-methylmalonyl-CoA metabolic process"/>
    <property type="evidence" value="ECO:0007669"/>
    <property type="project" value="TreeGrafter"/>
</dbReference>
<evidence type="ECO:0000313" key="5">
    <source>
        <dbReference type="Proteomes" id="UP000245998"/>
    </source>
</evidence>
<keyword evidence="2" id="KW-0479">Metal-binding</keyword>
<dbReference type="AlphaFoldDB" id="A0A2U1K6M6"/>
<dbReference type="OrthoDB" id="9788468at2"/>
<feature type="domain" description="VOC" evidence="3">
    <location>
        <begin position="8"/>
        <end position="136"/>
    </location>
</feature>
<dbReference type="Pfam" id="PF13669">
    <property type="entry name" value="Glyoxalase_4"/>
    <property type="match status" value="1"/>
</dbReference>
<dbReference type="GO" id="GO:0004493">
    <property type="term" value="F:methylmalonyl-CoA epimerase activity"/>
    <property type="evidence" value="ECO:0007669"/>
    <property type="project" value="TreeGrafter"/>
</dbReference>
<comment type="caution">
    <text evidence="4">The sequence shown here is derived from an EMBL/GenBank/DDBJ whole genome shotgun (WGS) entry which is preliminary data.</text>
</comment>
<name>A0A2U1K6M6_9BACI</name>
<proteinExistence type="inferred from homology"/>
<gene>
    <name evidence="4" type="primary">mce</name>
    <name evidence="4" type="ORF">DCC39_01680</name>
</gene>